<dbReference type="InterPro" id="IPR025048">
    <property type="entry name" value="DUF3987"/>
</dbReference>
<evidence type="ECO:0000259" key="2">
    <source>
        <dbReference type="Pfam" id="PF08707"/>
    </source>
</evidence>
<feature type="region of interest" description="Disordered" evidence="1">
    <location>
        <begin position="1"/>
        <end position="37"/>
    </location>
</feature>
<protein>
    <submittedName>
        <fullName evidence="3">DUF3987 domain-containing protein</fullName>
    </submittedName>
</protein>
<dbReference type="InterPro" id="IPR014819">
    <property type="entry name" value="PriCT_2"/>
</dbReference>
<sequence length="874" mass="96126">MKKANPKPRQRAQDARGACDGTATLPEAGSASGAHTRSFHASIGRSKFDNRPARHELVSFQDLAQLIDKTRTPAKGLGFICGAFADGKRGKASAEDRAWLALDIDAASSQDMDHVLAQLPTFASCRWWHTHSHRPESELEEEHRLRIVVELDRNCTRDEQKKAGAGLAAFLAAGAPSLKFDPCTYRPEQPVYLPPPGVVVHVGQGDPLHVQALLANAPAAPPPRPARPPRLAAPLSVVSRAVAALNVLDPDDLPLEYLGASCRYDAIFTVACAAEDAGVPLEEFDAWCAQGGGYPGPDEVTKRWNSIREGEVSERTLYGAVDHVRPGWTSDYWRELADEDRDEVKRWPAEFEQQAMDHEGQGDQGSSYDPKLGPDGDPDGDPDVVPVDFLTTTTAPALTRDLFPPVIADYAWPRAEAAGHDPGAYAMAMMTAIAGAADEQIKLVVMEASDYYESPRLWAALIALASYAKTPAMDAACEPMVPIHRQWQLEYAQAEKLYEDAKPTTRRKVNSLEAKVMPPKPVPRMAFFDDATKEGMREYLVHTRRGGFLKPPEIDTWLGSFDVYKARGSSADRGDWLAFRDGGGRQIGRATMPGGRWVENWGGSILTATTEARLKKLAPKLDEDGLFARFLLVVPSADKDPDATITKEKIKPQRDAYFERLQELLKDNQADVVHVHMSDGARQVFNEWLKTERATKEAAYTMSGAFGAHVGKLRAHLANLAITGHLAEHGKAGITKKLSQETMERSVRLLAQLHKHSLVVYDQMLGKAHGVELARAVARWMLAGKPRDIVRRSDMADCRAFRHAEMPERRAALAYLVDMGWIRPAKVARNYAGEPSRFLANPAIWSLFGAVGEAHRREVAKIQAAIRAATEGKS</sequence>
<evidence type="ECO:0000313" key="3">
    <source>
        <dbReference type="EMBL" id="MEJ8855631.1"/>
    </source>
</evidence>
<comment type="caution">
    <text evidence="3">The sequence shown here is derived from an EMBL/GenBank/DDBJ whole genome shotgun (WGS) entry which is preliminary data.</text>
</comment>
<dbReference type="Proteomes" id="UP001367030">
    <property type="component" value="Unassembled WGS sequence"/>
</dbReference>
<feature type="region of interest" description="Disordered" evidence="1">
    <location>
        <begin position="354"/>
        <end position="383"/>
    </location>
</feature>
<dbReference type="RefSeq" id="WP_340335715.1">
    <property type="nucleotide sequence ID" value="NZ_JBBKZS010000005.1"/>
</dbReference>
<dbReference type="Pfam" id="PF08707">
    <property type="entry name" value="PriCT_2"/>
    <property type="match status" value="1"/>
</dbReference>
<keyword evidence="4" id="KW-1185">Reference proteome</keyword>
<organism evidence="3 4">
    <name type="scientific">Variovorax robiniae</name>
    <dbReference type="NCBI Taxonomy" id="1836199"/>
    <lineage>
        <taxon>Bacteria</taxon>
        <taxon>Pseudomonadati</taxon>
        <taxon>Pseudomonadota</taxon>
        <taxon>Betaproteobacteria</taxon>
        <taxon>Burkholderiales</taxon>
        <taxon>Comamonadaceae</taxon>
        <taxon>Variovorax</taxon>
    </lineage>
</organism>
<reference evidence="3 4" key="1">
    <citation type="submission" date="2024-03" db="EMBL/GenBank/DDBJ databases">
        <title>Novel species of the genus Variovorax.</title>
        <authorList>
            <person name="Liu Q."/>
            <person name="Xin Y.-H."/>
        </authorList>
    </citation>
    <scope>NUCLEOTIDE SEQUENCE [LARGE SCALE GENOMIC DNA]</scope>
    <source>
        <strain evidence="3 4">KACC 18901</strain>
    </source>
</reference>
<proteinExistence type="predicted"/>
<evidence type="ECO:0000313" key="4">
    <source>
        <dbReference type="Proteomes" id="UP001367030"/>
    </source>
</evidence>
<evidence type="ECO:0000256" key="1">
    <source>
        <dbReference type="SAM" id="MobiDB-lite"/>
    </source>
</evidence>
<dbReference type="EMBL" id="JBBKZS010000005">
    <property type="protein sequence ID" value="MEJ8855631.1"/>
    <property type="molecule type" value="Genomic_DNA"/>
</dbReference>
<name>A0ABU8X7D3_9BURK</name>
<feature type="domain" description="Primase C-terminal 2" evidence="2">
    <location>
        <begin position="260"/>
        <end position="318"/>
    </location>
</feature>
<feature type="compositionally biased region" description="Basic residues" evidence="1">
    <location>
        <begin position="1"/>
        <end position="10"/>
    </location>
</feature>
<accession>A0ABU8X7D3</accession>
<gene>
    <name evidence="3" type="ORF">WKW79_13680</name>
</gene>
<dbReference type="Pfam" id="PF13148">
    <property type="entry name" value="DUF3987"/>
    <property type="match status" value="1"/>
</dbReference>